<protein>
    <recommendedName>
        <fullName evidence="2">DUF7918 domain-containing protein</fullName>
    </recommendedName>
</protein>
<feature type="region of interest" description="Disordered" evidence="1">
    <location>
        <begin position="238"/>
        <end position="306"/>
    </location>
</feature>
<dbReference type="OrthoDB" id="3364132at2759"/>
<evidence type="ECO:0000313" key="4">
    <source>
        <dbReference type="Proteomes" id="UP000800092"/>
    </source>
</evidence>
<accession>A0A6A6H116</accession>
<name>A0A6A6H116_VIRVR</name>
<proteinExistence type="predicted"/>
<dbReference type="PANTHER" id="PTHR36223:SF1">
    <property type="entry name" value="TRANSCRIPTION ELONGATION FACTOR EAF N-TERMINAL DOMAIN-CONTAINING PROTEIN"/>
    <property type="match status" value="1"/>
</dbReference>
<dbReference type="PANTHER" id="PTHR36223">
    <property type="entry name" value="BETA-LACTAMASE-TYPE TRANSPEPTIDASE FOLD DOMAIN CONTAINING PROTEIN"/>
    <property type="match status" value="1"/>
</dbReference>
<reference evidence="3" key="1">
    <citation type="journal article" date="2020" name="Stud. Mycol.">
        <title>101 Dothideomycetes genomes: a test case for predicting lifestyles and emergence of pathogens.</title>
        <authorList>
            <person name="Haridas S."/>
            <person name="Albert R."/>
            <person name="Binder M."/>
            <person name="Bloem J."/>
            <person name="Labutti K."/>
            <person name="Salamov A."/>
            <person name="Andreopoulos B."/>
            <person name="Baker S."/>
            <person name="Barry K."/>
            <person name="Bills G."/>
            <person name="Bluhm B."/>
            <person name="Cannon C."/>
            <person name="Castanera R."/>
            <person name="Culley D."/>
            <person name="Daum C."/>
            <person name="Ezra D."/>
            <person name="Gonzalez J."/>
            <person name="Henrissat B."/>
            <person name="Kuo A."/>
            <person name="Liang C."/>
            <person name="Lipzen A."/>
            <person name="Lutzoni F."/>
            <person name="Magnuson J."/>
            <person name="Mondo S."/>
            <person name="Nolan M."/>
            <person name="Ohm R."/>
            <person name="Pangilinan J."/>
            <person name="Park H.-J."/>
            <person name="Ramirez L."/>
            <person name="Alfaro M."/>
            <person name="Sun H."/>
            <person name="Tritt A."/>
            <person name="Yoshinaga Y."/>
            <person name="Zwiers L.-H."/>
            <person name="Turgeon B."/>
            <person name="Goodwin S."/>
            <person name="Spatafora J."/>
            <person name="Crous P."/>
            <person name="Grigoriev I."/>
        </authorList>
    </citation>
    <scope>NUCLEOTIDE SEQUENCE</scope>
    <source>
        <strain evidence="3">Tuck. ex Michener</strain>
    </source>
</reference>
<sequence length="306" mass="34096">MAIISSVPGIEVAVTVDGSDVKEYTDPDLAEEPNVVTKYIEVSSECEFGLRFLVLRGTHFKKKAMSFNVYVDDTIDDDGSATELGRPISDTEDQKFRFATLKTTNANDHSPVHEREQVKKLGTIEIIVEHRQQFGLKKPSSFAQQDLGILSEVLSEKSLKGQSLSQSVSYGETVSSGGRYYQKKTYGPPIARFVFKYRSPDALKALMIIKRTPSPSTLEEMPLDELTLDQMRQLLGRQRARDGAAAGVKRERSEEGSPNDTPEQKRTRRSTSTAYLEIDDNGDFVETPPPPSKRTNEAAEIVQVDD</sequence>
<dbReference type="EMBL" id="ML991829">
    <property type="protein sequence ID" value="KAF2231263.1"/>
    <property type="molecule type" value="Genomic_DNA"/>
</dbReference>
<feature type="domain" description="DUF7918" evidence="2">
    <location>
        <begin position="9"/>
        <end position="212"/>
    </location>
</feature>
<organism evidence="3 4">
    <name type="scientific">Viridothelium virens</name>
    <name type="common">Speckled blister lichen</name>
    <name type="synonym">Trypethelium virens</name>
    <dbReference type="NCBI Taxonomy" id="1048519"/>
    <lineage>
        <taxon>Eukaryota</taxon>
        <taxon>Fungi</taxon>
        <taxon>Dikarya</taxon>
        <taxon>Ascomycota</taxon>
        <taxon>Pezizomycotina</taxon>
        <taxon>Dothideomycetes</taxon>
        <taxon>Dothideomycetes incertae sedis</taxon>
        <taxon>Trypetheliales</taxon>
        <taxon>Trypetheliaceae</taxon>
        <taxon>Viridothelium</taxon>
    </lineage>
</organism>
<dbReference type="InterPro" id="IPR057678">
    <property type="entry name" value="DUF7918"/>
</dbReference>
<evidence type="ECO:0000313" key="3">
    <source>
        <dbReference type="EMBL" id="KAF2231263.1"/>
    </source>
</evidence>
<gene>
    <name evidence="3" type="ORF">EV356DRAFT_579371</name>
</gene>
<dbReference type="AlphaFoldDB" id="A0A6A6H116"/>
<keyword evidence="4" id="KW-1185">Reference proteome</keyword>
<dbReference type="Pfam" id="PF25534">
    <property type="entry name" value="DUF7918"/>
    <property type="match status" value="1"/>
</dbReference>
<evidence type="ECO:0000259" key="2">
    <source>
        <dbReference type="Pfam" id="PF25534"/>
    </source>
</evidence>
<evidence type="ECO:0000256" key="1">
    <source>
        <dbReference type="SAM" id="MobiDB-lite"/>
    </source>
</evidence>
<dbReference type="Proteomes" id="UP000800092">
    <property type="component" value="Unassembled WGS sequence"/>
</dbReference>